<gene>
    <name evidence="1" type="ORF">ENG63_00940</name>
</gene>
<dbReference type="Proteomes" id="UP000886289">
    <property type="component" value="Unassembled WGS sequence"/>
</dbReference>
<organism evidence="1">
    <name type="scientific">Desulfofervidus auxilii</name>
    <dbReference type="NCBI Taxonomy" id="1621989"/>
    <lineage>
        <taxon>Bacteria</taxon>
        <taxon>Pseudomonadati</taxon>
        <taxon>Thermodesulfobacteriota</taxon>
        <taxon>Candidatus Desulfofervidia</taxon>
        <taxon>Candidatus Desulfofervidales</taxon>
        <taxon>Candidatus Desulfofervidaceae</taxon>
        <taxon>Candidatus Desulfofervidus</taxon>
    </lineage>
</organism>
<reference evidence="1" key="1">
    <citation type="journal article" date="2020" name="mSystems">
        <title>Genome- and Community-Level Interaction Insights into Carbon Utilization and Element Cycling Functions of Hydrothermarchaeota in Hydrothermal Sediment.</title>
        <authorList>
            <person name="Zhou Z."/>
            <person name="Liu Y."/>
            <person name="Xu W."/>
            <person name="Pan J."/>
            <person name="Luo Z.H."/>
            <person name="Li M."/>
        </authorList>
    </citation>
    <scope>NUCLEOTIDE SEQUENCE [LARGE SCALE GENOMIC DNA]</scope>
    <source>
        <strain evidence="1">HyVt-233</strain>
    </source>
</reference>
<sequence length="147" mass="16979">MKKSIILILLLIIPTLVIAGEYEDYYGKYVNVIFVKKFDNESARLVSADYISSNYLFMDDRFYCIVVTDLSGTIYYPSDLYCYIKLKKGPARIAGIKTLSTIHSDIIALGNTINKGLKILNLQREQRIVESLYRWFENGLSEIIFIR</sequence>
<protein>
    <submittedName>
        <fullName evidence="1">Uncharacterized protein</fullName>
    </submittedName>
</protein>
<accession>A0A7C0U1E8</accession>
<dbReference type="AlphaFoldDB" id="A0A7C0U1E8"/>
<evidence type="ECO:0000313" key="1">
    <source>
        <dbReference type="EMBL" id="HDD43416.1"/>
    </source>
</evidence>
<dbReference type="EMBL" id="DRBS01000038">
    <property type="protein sequence ID" value="HDD43416.1"/>
    <property type="molecule type" value="Genomic_DNA"/>
</dbReference>
<name>A0A7C0U1E8_DESA2</name>
<proteinExistence type="predicted"/>
<comment type="caution">
    <text evidence="1">The sequence shown here is derived from an EMBL/GenBank/DDBJ whole genome shotgun (WGS) entry which is preliminary data.</text>
</comment>